<organism evidence="9 10">
    <name type="scientific">Legionella beliardensis</name>
    <dbReference type="NCBI Taxonomy" id="91822"/>
    <lineage>
        <taxon>Bacteria</taxon>
        <taxon>Pseudomonadati</taxon>
        <taxon>Pseudomonadota</taxon>
        <taxon>Gammaproteobacteria</taxon>
        <taxon>Legionellales</taxon>
        <taxon>Legionellaceae</taxon>
        <taxon>Legionella</taxon>
    </lineage>
</organism>
<dbReference type="InterPro" id="IPR020980">
    <property type="entry name" value="Membrane_HflK_N"/>
</dbReference>
<accession>A0A378HYR8</accession>
<comment type="subunit">
    <text evidence="6">HflC and HflK may interact to form a multimeric complex.</text>
</comment>
<gene>
    <name evidence="9" type="primary">hflK</name>
    <name evidence="9" type="ORF">NCTC13315_00571</name>
</gene>
<dbReference type="PRINTS" id="PR00721">
    <property type="entry name" value="STOMATIN"/>
</dbReference>
<evidence type="ECO:0000313" key="9">
    <source>
        <dbReference type="EMBL" id="STX28048.1"/>
    </source>
</evidence>
<comment type="similarity">
    <text evidence="2 6">Belongs to the band 7/mec-2 family. HflK subfamily.</text>
</comment>
<comment type="subcellular location">
    <subcellularLocation>
        <location evidence="1">Membrane</location>
        <topology evidence="1">Single-pass membrane protein</topology>
    </subcellularLocation>
</comment>
<keyword evidence="10" id="KW-1185">Reference proteome</keyword>
<keyword evidence="9" id="KW-0645">Protease</keyword>
<evidence type="ECO:0000256" key="7">
    <source>
        <dbReference type="SAM" id="MobiDB-lite"/>
    </source>
</evidence>
<evidence type="ECO:0000256" key="3">
    <source>
        <dbReference type="ARBA" id="ARBA00022692"/>
    </source>
</evidence>
<evidence type="ECO:0000256" key="4">
    <source>
        <dbReference type="ARBA" id="ARBA00022989"/>
    </source>
</evidence>
<dbReference type="Pfam" id="PF01145">
    <property type="entry name" value="Band_7"/>
    <property type="match status" value="1"/>
</dbReference>
<dbReference type="SUPFAM" id="SSF117892">
    <property type="entry name" value="Band 7/SPFH domain"/>
    <property type="match status" value="1"/>
</dbReference>
<sequence length="391" mass="43181">MGWNEPENDKDPWTGKKQPPDLDEALKRFQSKLKKAFRGGNKAPDDPEEPNGGAVAAKGNGGLIALIVLLILFILWALSGIFIVDPAEQAAILRFGKYIKTVGPGPHWIPRLIDSKIVVNVERVSDYSYSAQMLTKDENLVAVSLVVQYRIGDLQAYLFNVTDPEESLQQATSSALRHVVGLTTLDEIITEGREAWGNNVYDSLVKILDTYKTGIVIVNVAPQPARAPENVQDAFDDAIKAQEDEKRFKQQARAYQARVVPIAQGNAKRVIEEAQAYARQVVLRAKGEVAEFLALLPFYVQSPFVTSERMYLDTMQKVLTQANKVIVEAKAGNLIYLPLDKLTTALPTNANQSIVEGSDAVAEQSLGVNNNDNTKVIRNTIRQTLRPGRSE</sequence>
<dbReference type="InterPro" id="IPR010201">
    <property type="entry name" value="HflK"/>
</dbReference>
<proteinExistence type="inferred from homology"/>
<keyword evidence="4 6" id="KW-1133">Transmembrane helix</keyword>
<evidence type="ECO:0000313" key="10">
    <source>
        <dbReference type="Proteomes" id="UP000254968"/>
    </source>
</evidence>
<evidence type="ECO:0000256" key="1">
    <source>
        <dbReference type="ARBA" id="ARBA00004167"/>
    </source>
</evidence>
<keyword evidence="9" id="KW-0378">Hydrolase</keyword>
<dbReference type="Proteomes" id="UP000254968">
    <property type="component" value="Unassembled WGS sequence"/>
</dbReference>
<evidence type="ECO:0000256" key="6">
    <source>
        <dbReference type="RuleBase" id="RU364113"/>
    </source>
</evidence>
<dbReference type="NCBIfam" id="TIGR01933">
    <property type="entry name" value="hflK"/>
    <property type="match status" value="1"/>
</dbReference>
<reference evidence="9 10" key="1">
    <citation type="submission" date="2018-06" db="EMBL/GenBank/DDBJ databases">
        <authorList>
            <consortium name="Pathogen Informatics"/>
            <person name="Doyle S."/>
        </authorList>
    </citation>
    <scope>NUCLEOTIDE SEQUENCE [LARGE SCALE GENOMIC DNA]</scope>
    <source>
        <strain evidence="9 10">NCTC13315</strain>
    </source>
</reference>
<comment type="function">
    <text evidence="6">HflC and HflK could encode or regulate a protease.</text>
</comment>
<dbReference type="CDD" id="cd03404">
    <property type="entry name" value="SPFH_HflK"/>
    <property type="match status" value="1"/>
</dbReference>
<feature type="transmembrane region" description="Helical" evidence="6">
    <location>
        <begin position="63"/>
        <end position="84"/>
    </location>
</feature>
<dbReference type="GO" id="GO:0006508">
    <property type="term" value="P:proteolysis"/>
    <property type="evidence" value="ECO:0007669"/>
    <property type="project" value="UniProtKB-KW"/>
</dbReference>
<dbReference type="GO" id="GO:0008233">
    <property type="term" value="F:peptidase activity"/>
    <property type="evidence" value="ECO:0007669"/>
    <property type="project" value="UniProtKB-KW"/>
</dbReference>
<feature type="region of interest" description="Disordered" evidence="7">
    <location>
        <begin position="35"/>
        <end position="54"/>
    </location>
</feature>
<dbReference type="Gene3D" id="3.30.479.30">
    <property type="entry name" value="Band 7 domain"/>
    <property type="match status" value="1"/>
</dbReference>
<dbReference type="RefSeq" id="WP_115301824.1">
    <property type="nucleotide sequence ID" value="NZ_CAAAHO010000008.1"/>
</dbReference>
<keyword evidence="5 6" id="KW-0472">Membrane</keyword>
<dbReference type="EMBL" id="UGNV01000001">
    <property type="protein sequence ID" value="STX28048.1"/>
    <property type="molecule type" value="Genomic_DNA"/>
</dbReference>
<dbReference type="AlphaFoldDB" id="A0A378HYR8"/>
<feature type="domain" description="Band 7" evidence="8">
    <location>
        <begin position="79"/>
        <end position="239"/>
    </location>
</feature>
<dbReference type="OrthoDB" id="9779595at2"/>
<dbReference type="SMART" id="SM00244">
    <property type="entry name" value="PHB"/>
    <property type="match status" value="1"/>
</dbReference>
<dbReference type="InterPro" id="IPR001107">
    <property type="entry name" value="Band_7"/>
</dbReference>
<evidence type="ECO:0000256" key="2">
    <source>
        <dbReference type="ARBA" id="ARBA00006971"/>
    </source>
</evidence>
<evidence type="ECO:0000256" key="5">
    <source>
        <dbReference type="ARBA" id="ARBA00023136"/>
    </source>
</evidence>
<protein>
    <recommendedName>
        <fullName evidence="6">Protein HflK</fullName>
    </recommendedName>
</protein>
<feature type="compositionally biased region" description="Basic and acidic residues" evidence="7">
    <location>
        <begin position="7"/>
        <end position="21"/>
    </location>
</feature>
<dbReference type="PANTHER" id="PTHR43327">
    <property type="entry name" value="STOMATIN-LIKE PROTEIN 2, MITOCHONDRIAL"/>
    <property type="match status" value="1"/>
</dbReference>
<feature type="region of interest" description="Disordered" evidence="7">
    <location>
        <begin position="1"/>
        <end position="21"/>
    </location>
</feature>
<dbReference type="Pfam" id="PF12221">
    <property type="entry name" value="HflK_N"/>
    <property type="match status" value="1"/>
</dbReference>
<evidence type="ECO:0000259" key="8">
    <source>
        <dbReference type="SMART" id="SM00244"/>
    </source>
</evidence>
<dbReference type="InterPro" id="IPR036013">
    <property type="entry name" value="Band_7/SPFH_dom_sf"/>
</dbReference>
<dbReference type="InterPro" id="IPR001972">
    <property type="entry name" value="Stomatin_HflK_fam"/>
</dbReference>
<dbReference type="InterPro" id="IPR050710">
    <property type="entry name" value="Band7/mec-2_domain"/>
</dbReference>
<dbReference type="GO" id="GO:0016020">
    <property type="term" value="C:membrane"/>
    <property type="evidence" value="ECO:0007669"/>
    <property type="project" value="UniProtKB-SubCell"/>
</dbReference>
<keyword evidence="3 6" id="KW-0812">Transmembrane</keyword>
<name>A0A378HYR8_9GAMM</name>
<dbReference type="PANTHER" id="PTHR43327:SF2">
    <property type="entry name" value="MODULATOR OF FTSH PROTEASE HFLK"/>
    <property type="match status" value="1"/>
</dbReference>